<protein>
    <submittedName>
        <fullName evidence="1">Uncharacterized protein</fullName>
    </submittedName>
</protein>
<sequence>MSYRALITQWDDVRKMLANGLMSCLPDSFQSLEDIDVNQWFIDIENSFDESLLREIERNCSGVSGGAAWSIFNCSRSYIEENLRGLDTENIGKDKCRGAIFNTFKQSLEHGMRDFLIEDGVDKRFIDNAANWRRIYPLLREVQQELEGKPIVVTDKKFISLLKQKIIFKGLHVVTNEDRLLDIIFDFYHEPASVEVDSLPIADERVEIEGINGVEMQLLRLDGCIEMLKAYSDETYQILHQFFIEGRSASSIYVKAGMSNTKFKSRKGTGLELLRECLEGHGIDALSEYEDNN</sequence>
<reference evidence="1 2" key="1">
    <citation type="submission" date="2022-07" db="EMBL/GenBank/DDBJ databases">
        <title>Photobacterium pectinilyticum sp. nov., a marine bacterium isolated from surface seawater of Qingdao offshore.</title>
        <authorList>
            <person name="Wang X."/>
        </authorList>
    </citation>
    <scope>NUCLEOTIDE SEQUENCE [LARGE SCALE GENOMIC DNA]</scope>
    <source>
        <strain evidence="1 2">ZSDE20</strain>
    </source>
</reference>
<accession>A0ABT1N8Y5</accession>
<evidence type="ECO:0000313" key="1">
    <source>
        <dbReference type="EMBL" id="MCQ1061218.1"/>
    </source>
</evidence>
<organism evidence="1 2">
    <name type="scientific">Photobacterium pectinilyticum</name>
    <dbReference type="NCBI Taxonomy" id="2906793"/>
    <lineage>
        <taxon>Bacteria</taxon>
        <taxon>Pseudomonadati</taxon>
        <taxon>Pseudomonadota</taxon>
        <taxon>Gammaproteobacteria</taxon>
        <taxon>Vibrionales</taxon>
        <taxon>Vibrionaceae</taxon>
        <taxon>Photobacterium</taxon>
    </lineage>
</organism>
<dbReference type="RefSeq" id="WP_255045328.1">
    <property type="nucleotide sequence ID" value="NZ_JANEYT010000125.1"/>
</dbReference>
<comment type="caution">
    <text evidence="1">The sequence shown here is derived from an EMBL/GenBank/DDBJ whole genome shotgun (WGS) entry which is preliminary data.</text>
</comment>
<keyword evidence="2" id="KW-1185">Reference proteome</keyword>
<name>A0ABT1N8Y5_9GAMM</name>
<gene>
    <name evidence="1" type="ORF">NHN17_24605</name>
</gene>
<evidence type="ECO:0000313" key="2">
    <source>
        <dbReference type="Proteomes" id="UP001524460"/>
    </source>
</evidence>
<dbReference type="EMBL" id="JANEYT010000125">
    <property type="protein sequence ID" value="MCQ1061218.1"/>
    <property type="molecule type" value="Genomic_DNA"/>
</dbReference>
<dbReference type="Proteomes" id="UP001524460">
    <property type="component" value="Unassembled WGS sequence"/>
</dbReference>
<proteinExistence type="predicted"/>